<keyword evidence="2" id="KW-1185">Reference proteome</keyword>
<proteinExistence type="predicted"/>
<gene>
    <name evidence="1" type="primary">144</name>
    <name evidence="1" type="ORF">SEA_STORMAGEDDON_144</name>
</gene>
<dbReference type="KEGG" id="vg:64766851"/>
<evidence type="ECO:0000313" key="2">
    <source>
        <dbReference type="Proteomes" id="UP000423065"/>
    </source>
</evidence>
<dbReference type="EMBL" id="MN586040">
    <property type="protein sequence ID" value="QGJ95004.1"/>
    <property type="molecule type" value="Genomic_DNA"/>
</dbReference>
<dbReference type="RefSeq" id="YP_010059619.1">
    <property type="nucleotide sequence ID" value="NC_054726.1"/>
</dbReference>
<organism evidence="1 2">
    <name type="scientific">Gordonia phage Stormageddon</name>
    <dbReference type="NCBI Taxonomy" id="2656541"/>
    <lineage>
        <taxon>Viruses</taxon>
        <taxon>Duplodnaviria</taxon>
        <taxon>Heunggongvirae</taxon>
        <taxon>Uroviricota</taxon>
        <taxon>Caudoviricetes</taxon>
        <taxon>Stormageddonvirus</taxon>
        <taxon>Stormageddonvirus Stormageddon</taxon>
    </lineage>
</organism>
<dbReference type="GeneID" id="64766851"/>
<evidence type="ECO:0000313" key="1">
    <source>
        <dbReference type="EMBL" id="QGJ95004.1"/>
    </source>
</evidence>
<reference evidence="1 2" key="1">
    <citation type="submission" date="2019-10" db="EMBL/GenBank/DDBJ databases">
        <authorList>
            <person name="Garlena R.A."/>
            <person name="Russell D.A."/>
            <person name="Pope W.H."/>
            <person name="Jacobs-Sera D."/>
            <person name="Hatfull G.F."/>
        </authorList>
    </citation>
    <scope>NUCLEOTIDE SEQUENCE [LARGE SCALE GENOMIC DNA]</scope>
</reference>
<name>A0A649VS34_9CAUD</name>
<dbReference type="Proteomes" id="UP000423065">
    <property type="component" value="Segment"/>
</dbReference>
<sequence length="252" mass="29052">MSHFVVVVALPGHLLTHDELDAALDAALAPYDENVEMPRYVRHTRDELIRRERESMEQMFSIGSVGRYLADPVEYAEKYGGMKGHLAHVRQLIDEKPLDTWTDEQWHIRALQSYEPDEIGPVGEVYSTYNPRSKWDWWSVGGRWAGFFKFREGIDEATYDRLGTRPSIFDLPEDMDPMATDCARKGDLTRESLDRTPYAYVDPELGWIEKGQMGWFGMSSGDKPESEWQEQYAAWLGSLDDKTWLVAVDAHI</sequence>
<protein>
    <submittedName>
        <fullName evidence="1">Uncharacterized protein</fullName>
    </submittedName>
</protein>
<accession>A0A649VS34</accession>